<accession>A0A810Q2L1</accession>
<protein>
    <recommendedName>
        <fullName evidence="1">Smr domain-containing protein</fullName>
    </recommendedName>
</protein>
<dbReference type="AlphaFoldDB" id="A0A810Q2L1"/>
<dbReference type="Proteomes" id="UP000681035">
    <property type="component" value="Chromosome"/>
</dbReference>
<dbReference type="InterPro" id="IPR036063">
    <property type="entry name" value="Smr_dom_sf"/>
</dbReference>
<evidence type="ECO:0000313" key="2">
    <source>
        <dbReference type="EMBL" id="BCK80725.1"/>
    </source>
</evidence>
<keyword evidence="3" id="KW-1185">Reference proteome</keyword>
<dbReference type="EMBL" id="AP023418">
    <property type="protein sequence ID" value="BCK80725.1"/>
    <property type="molecule type" value="Genomic_DNA"/>
</dbReference>
<dbReference type="KEGG" id="vcop:MM50RIKEN_04880"/>
<dbReference type="Pfam" id="PF01713">
    <property type="entry name" value="Smr"/>
    <property type="match status" value="1"/>
</dbReference>
<proteinExistence type="predicted"/>
<dbReference type="SUPFAM" id="SSF160443">
    <property type="entry name" value="SMR domain-like"/>
    <property type="match status" value="1"/>
</dbReference>
<reference evidence="2" key="1">
    <citation type="submission" date="2020-09" db="EMBL/GenBank/DDBJ databases">
        <title>New species isolated from human feces.</title>
        <authorList>
            <person name="Kitahara M."/>
            <person name="Shigeno Y."/>
            <person name="Shime M."/>
            <person name="Matsumoto Y."/>
            <person name="Nakamura S."/>
            <person name="Motooka D."/>
            <person name="Fukuoka S."/>
            <person name="Nishikawa H."/>
            <person name="Benno Y."/>
        </authorList>
    </citation>
    <scope>NUCLEOTIDE SEQUENCE</scope>
    <source>
        <strain evidence="2">MM50</strain>
    </source>
</reference>
<evidence type="ECO:0000259" key="1">
    <source>
        <dbReference type="Pfam" id="PF01713"/>
    </source>
</evidence>
<dbReference type="Gene3D" id="3.30.1370.110">
    <property type="match status" value="1"/>
</dbReference>
<gene>
    <name evidence="2" type="ORF">MM50RIKEN_04880</name>
</gene>
<dbReference type="RefSeq" id="WP_213541592.1">
    <property type="nucleotide sequence ID" value="NZ_AP023418.1"/>
</dbReference>
<dbReference type="InterPro" id="IPR002625">
    <property type="entry name" value="Smr_dom"/>
</dbReference>
<feature type="domain" description="Smr" evidence="1">
    <location>
        <begin position="15"/>
        <end position="67"/>
    </location>
</feature>
<organism evidence="2 3">
    <name type="scientific">Vescimonas coprocola</name>
    <dbReference type="NCBI Taxonomy" id="2714355"/>
    <lineage>
        <taxon>Bacteria</taxon>
        <taxon>Bacillati</taxon>
        <taxon>Bacillota</taxon>
        <taxon>Clostridia</taxon>
        <taxon>Eubacteriales</taxon>
        <taxon>Oscillospiraceae</taxon>
        <taxon>Vescimonas</taxon>
    </lineage>
</organism>
<sequence>MKAITRELNLELGRPTADEALRRLEAELEAARHMNTPLLKLIHGYGSSGKGGRIRTASRKYLLAQQEKGRIAAVVPGERFTIFDETTRRALQQYPHLRQDRDLERENMGVTFVFMRRF</sequence>
<evidence type="ECO:0000313" key="3">
    <source>
        <dbReference type="Proteomes" id="UP000681035"/>
    </source>
</evidence>
<name>A0A810Q2L1_9FIRM</name>